<organism evidence="1">
    <name type="scientific">Myoviridae sp. ctLIM9</name>
    <dbReference type="NCBI Taxonomy" id="2827678"/>
    <lineage>
        <taxon>Viruses</taxon>
        <taxon>Duplodnaviria</taxon>
        <taxon>Heunggongvirae</taxon>
        <taxon>Uroviricota</taxon>
        <taxon>Caudoviricetes</taxon>
    </lineage>
</organism>
<dbReference type="EMBL" id="BK032753">
    <property type="protein sequence ID" value="DAF58506.1"/>
    <property type="molecule type" value="Genomic_DNA"/>
</dbReference>
<accession>A0A8S5T6W4</accession>
<reference evidence="1" key="1">
    <citation type="journal article" date="2021" name="Proc. Natl. Acad. Sci. U.S.A.">
        <title>A Catalog of Tens of Thousands of Viruses from Human Metagenomes Reveals Hidden Associations with Chronic Diseases.</title>
        <authorList>
            <person name="Tisza M.J."/>
            <person name="Buck C.B."/>
        </authorList>
    </citation>
    <scope>NUCLEOTIDE SEQUENCE</scope>
    <source>
        <strain evidence="1">CtLIM9</strain>
    </source>
</reference>
<name>A0A8S5T6W4_9CAUD</name>
<proteinExistence type="predicted"/>
<protein>
    <submittedName>
        <fullName evidence="1">Uncharacterized protein</fullName>
    </submittedName>
</protein>
<sequence>MNTANYLTAVNRAGEAGHYPLSTETLDFIQQQIGLLSNLAKLSGTKTVMLKTPTTTETGVAILSGEVVEVARLSAPLVPNASYKLELNQTTVDVSTADDVYKGARTMRVATLAKHGDGTMTTNSMLYLSDGTKRIEKLSDDIDSLFEKVGKSSVIVDNLVGVPLYDVTDAHFMKGFPVYHVITFPESYPGYDSPKHPFYRGNPRDELRGAILVSHIVDVVGAGRPGLSQTLTTRHGVVYERFVAPQFSNGKFSTEALESDIPWHARPNSIIGTLSKTKGGEWVRSGIMLYGDLVSQGTTLKLRNNRHSLLRPERCCLQVSVSIPQAGPMSNVTWSLTPNEGLELTLPSSWFDNQFTSITITAIALPIAQLK</sequence>
<evidence type="ECO:0000313" key="1">
    <source>
        <dbReference type="EMBL" id="DAF58506.1"/>
    </source>
</evidence>